<dbReference type="PANTHER" id="PTHR43584:SF8">
    <property type="entry name" value="N-ACETYLMURAMATE ALPHA-1-PHOSPHATE URIDYLYLTRANSFERASE"/>
    <property type="match status" value="1"/>
</dbReference>
<sequence length="224" mass="23555">MKAMILAAGRGERMRPLTDHTPKPLLPVAGKPLIQYHLEALARAGVSEVVINHAWLGAQLPATLGDGARWGLKLHYSDEQGQALETGGGIQRALPLLGSEPFLVINGDIHCPYPWDALPALASGDLAHLLLVANPEHNPDGDFALQGGRVASEGPGKLTFAGAGVYHPALFADCGPGHFALAPLLRAAMAQQKVSGEKITVPWCDVGTPARLEALESRLNADLG</sequence>
<evidence type="ECO:0000313" key="5">
    <source>
        <dbReference type="Proteomes" id="UP000184268"/>
    </source>
</evidence>
<reference evidence="4 5" key="1">
    <citation type="submission" date="2016-11" db="EMBL/GenBank/DDBJ databases">
        <authorList>
            <person name="Jaros S."/>
            <person name="Januszkiewicz K."/>
            <person name="Wedrychowicz H."/>
        </authorList>
    </citation>
    <scope>NUCLEOTIDE SEQUENCE [LARGE SCALE GENOMIC DNA]</scope>
    <source>
        <strain evidence="4 5">DSM 16917</strain>
    </source>
</reference>
<dbReference type="InterPro" id="IPR005835">
    <property type="entry name" value="NTP_transferase_dom"/>
</dbReference>
<dbReference type="Gene3D" id="3.90.550.10">
    <property type="entry name" value="Spore Coat Polysaccharide Biosynthesis Protein SpsA, Chain A"/>
    <property type="match status" value="1"/>
</dbReference>
<dbReference type="InterPro" id="IPR050065">
    <property type="entry name" value="GlmU-like"/>
</dbReference>
<dbReference type="SUPFAM" id="SSF53448">
    <property type="entry name" value="Nucleotide-diphospho-sugar transferases"/>
    <property type="match status" value="1"/>
</dbReference>
<keyword evidence="2" id="KW-0548">Nucleotidyltransferase</keyword>
<proteinExistence type="predicted"/>
<dbReference type="RefSeq" id="WP_067665293.1">
    <property type="nucleotide sequence ID" value="NZ_FQXG01000013.1"/>
</dbReference>
<dbReference type="CDD" id="cd06422">
    <property type="entry name" value="NTP_transferase_like_1"/>
    <property type="match status" value="1"/>
</dbReference>
<evidence type="ECO:0000259" key="3">
    <source>
        <dbReference type="Pfam" id="PF00483"/>
    </source>
</evidence>
<dbReference type="InterPro" id="IPR029044">
    <property type="entry name" value="Nucleotide-diphossugar_trans"/>
</dbReference>
<gene>
    <name evidence="4" type="ORF">SAMN02745129_0383</name>
</gene>
<dbReference type="EMBL" id="FQXG01000013">
    <property type="protein sequence ID" value="SHI24866.1"/>
    <property type="molecule type" value="Genomic_DNA"/>
</dbReference>
<organism evidence="4 5">
    <name type="scientific">Ferrimonas marina</name>
    <dbReference type="NCBI Taxonomy" id="299255"/>
    <lineage>
        <taxon>Bacteria</taxon>
        <taxon>Pseudomonadati</taxon>
        <taxon>Pseudomonadota</taxon>
        <taxon>Gammaproteobacteria</taxon>
        <taxon>Alteromonadales</taxon>
        <taxon>Ferrimonadaceae</taxon>
        <taxon>Ferrimonas</taxon>
    </lineage>
</organism>
<protein>
    <submittedName>
        <fullName evidence="4">Nucleotidyl transferase</fullName>
    </submittedName>
</protein>
<dbReference type="Pfam" id="PF00483">
    <property type="entry name" value="NTP_transferase"/>
    <property type="match status" value="1"/>
</dbReference>
<dbReference type="OrthoDB" id="9788272at2"/>
<evidence type="ECO:0000256" key="2">
    <source>
        <dbReference type="ARBA" id="ARBA00022695"/>
    </source>
</evidence>
<keyword evidence="1 4" id="KW-0808">Transferase</keyword>
<dbReference type="Proteomes" id="UP000184268">
    <property type="component" value="Unassembled WGS sequence"/>
</dbReference>
<keyword evidence="5" id="KW-1185">Reference proteome</keyword>
<dbReference type="AlphaFoldDB" id="A0A1M5ZKZ4"/>
<dbReference type="NCBIfam" id="NF045761">
    <property type="entry name" value="NAMPUrTaseMurU"/>
    <property type="match status" value="1"/>
</dbReference>
<dbReference type="InterPro" id="IPR054790">
    <property type="entry name" value="MurU"/>
</dbReference>
<dbReference type="STRING" id="299255.SAMN02745129_0383"/>
<name>A0A1M5ZKZ4_9GAMM</name>
<evidence type="ECO:0000256" key="1">
    <source>
        <dbReference type="ARBA" id="ARBA00022679"/>
    </source>
</evidence>
<evidence type="ECO:0000313" key="4">
    <source>
        <dbReference type="EMBL" id="SHI24866.1"/>
    </source>
</evidence>
<dbReference type="PANTHER" id="PTHR43584">
    <property type="entry name" value="NUCLEOTIDYL TRANSFERASE"/>
    <property type="match status" value="1"/>
</dbReference>
<feature type="domain" description="Nucleotidyl transferase" evidence="3">
    <location>
        <begin position="2"/>
        <end position="117"/>
    </location>
</feature>
<accession>A0A1M5ZKZ4</accession>
<dbReference type="GO" id="GO:0016779">
    <property type="term" value="F:nucleotidyltransferase activity"/>
    <property type="evidence" value="ECO:0007669"/>
    <property type="project" value="UniProtKB-KW"/>
</dbReference>